<name>A0A8S8XBP9_9PROT</name>
<proteinExistence type="predicted"/>
<accession>A0A8S8XBP9</accession>
<keyword evidence="4" id="KW-1185">Reference proteome</keyword>
<organism evidence="3 4">
    <name type="scientific">Roseiterribacter gracilis</name>
    <dbReference type="NCBI Taxonomy" id="2812848"/>
    <lineage>
        <taxon>Bacteria</taxon>
        <taxon>Pseudomonadati</taxon>
        <taxon>Pseudomonadota</taxon>
        <taxon>Alphaproteobacteria</taxon>
        <taxon>Rhodospirillales</taxon>
        <taxon>Roseiterribacteraceae</taxon>
        <taxon>Roseiterribacter</taxon>
    </lineage>
</organism>
<feature type="region of interest" description="Disordered" evidence="1">
    <location>
        <begin position="145"/>
        <end position="164"/>
    </location>
</feature>
<dbReference type="EMBL" id="BOPV01000001">
    <property type="protein sequence ID" value="GIL38606.1"/>
    <property type="molecule type" value="Genomic_DNA"/>
</dbReference>
<feature type="region of interest" description="Disordered" evidence="1">
    <location>
        <begin position="64"/>
        <end position="137"/>
    </location>
</feature>
<feature type="signal peptide" evidence="2">
    <location>
        <begin position="1"/>
        <end position="20"/>
    </location>
</feature>
<protein>
    <submittedName>
        <fullName evidence="3">Uncharacterized protein</fullName>
    </submittedName>
</protein>
<dbReference type="PROSITE" id="PS51257">
    <property type="entry name" value="PROKAR_LIPOPROTEIN"/>
    <property type="match status" value="1"/>
</dbReference>
<dbReference type="Proteomes" id="UP000681075">
    <property type="component" value="Unassembled WGS sequence"/>
</dbReference>
<evidence type="ECO:0000256" key="2">
    <source>
        <dbReference type="SAM" id="SignalP"/>
    </source>
</evidence>
<evidence type="ECO:0000313" key="3">
    <source>
        <dbReference type="EMBL" id="GIL38606.1"/>
    </source>
</evidence>
<feature type="region of interest" description="Disordered" evidence="1">
    <location>
        <begin position="176"/>
        <end position="258"/>
    </location>
</feature>
<evidence type="ECO:0000256" key="1">
    <source>
        <dbReference type="SAM" id="MobiDB-lite"/>
    </source>
</evidence>
<feature type="chain" id="PRO_5035726399" evidence="2">
    <location>
        <begin position="21"/>
        <end position="258"/>
    </location>
</feature>
<keyword evidence="2" id="KW-0732">Signal</keyword>
<reference evidence="3" key="1">
    <citation type="submission" date="2021-02" db="EMBL/GenBank/DDBJ databases">
        <title>Genome sequence of Rhodospirillales sp. strain TMPK1 isolated from soil.</title>
        <authorList>
            <person name="Nakai R."/>
            <person name="Kusada H."/>
            <person name="Tamaki H."/>
        </authorList>
    </citation>
    <scope>NUCLEOTIDE SEQUENCE</scope>
    <source>
        <strain evidence="3">TMPK1</strain>
    </source>
</reference>
<gene>
    <name evidence="3" type="ORF">TMPK1_08430</name>
</gene>
<evidence type="ECO:0000313" key="4">
    <source>
        <dbReference type="Proteomes" id="UP000681075"/>
    </source>
</evidence>
<dbReference type="AlphaFoldDB" id="A0A8S8XBP9"/>
<comment type="caution">
    <text evidence="3">The sequence shown here is derived from an EMBL/GenBank/DDBJ whole genome shotgun (WGS) entry which is preliminary data.</text>
</comment>
<sequence length="258" mass="26347">MRRPIIALVALPVFALGALTGCSTMSDVGKSVGSTFWSLIPFGGGSTGSGAPYVGDIQPTVAKAAAEAPRTRSTPAGPEPAQAVPYSTKPGAAEQDAKPTARGSDSRRSDAAPAKGLHGTQFAEATPKPTAEDKANALDQSRRHFQDDGRFPNLSGVPARPTDLPSSAEIAARLKSMQDERGQALARSVTPPGEAPDAVPEVTNTGADRPSGRINLPGQPDAVAIEPSREPASPATAIPAPRPDGSPRAQAPTATLIV</sequence>
<feature type="compositionally biased region" description="Basic and acidic residues" evidence="1">
    <location>
        <begin position="95"/>
        <end position="110"/>
    </location>
</feature>